<dbReference type="Pfam" id="PF25583">
    <property type="entry name" value="WCX"/>
    <property type="match status" value="1"/>
</dbReference>
<keyword evidence="2" id="KW-0804">Transcription</keyword>
<evidence type="ECO:0000256" key="1">
    <source>
        <dbReference type="ARBA" id="ARBA00023015"/>
    </source>
</evidence>
<organism evidence="4 5">
    <name type="scientific">Microlunatus endophyticus</name>
    <dbReference type="NCBI Taxonomy" id="1716077"/>
    <lineage>
        <taxon>Bacteria</taxon>
        <taxon>Bacillati</taxon>
        <taxon>Actinomycetota</taxon>
        <taxon>Actinomycetes</taxon>
        <taxon>Propionibacteriales</taxon>
        <taxon>Propionibacteriaceae</taxon>
        <taxon>Microlunatus</taxon>
    </lineage>
</organism>
<dbReference type="InterPro" id="IPR026881">
    <property type="entry name" value="WYL_dom"/>
</dbReference>
<dbReference type="Proteomes" id="UP000613840">
    <property type="component" value="Unassembled WGS sequence"/>
</dbReference>
<proteinExistence type="predicted"/>
<protein>
    <submittedName>
        <fullName evidence="4">Transcriptional regulator</fullName>
    </submittedName>
</protein>
<dbReference type="InterPro" id="IPR013196">
    <property type="entry name" value="HTH_11"/>
</dbReference>
<evidence type="ECO:0000313" key="5">
    <source>
        <dbReference type="Proteomes" id="UP000613840"/>
    </source>
</evidence>
<dbReference type="AlphaFoldDB" id="A0A917W320"/>
<dbReference type="PIRSF" id="PIRSF016838">
    <property type="entry name" value="PafC"/>
    <property type="match status" value="1"/>
</dbReference>
<evidence type="ECO:0000313" key="4">
    <source>
        <dbReference type="EMBL" id="GGL57625.1"/>
    </source>
</evidence>
<dbReference type="InterPro" id="IPR028349">
    <property type="entry name" value="PafC-like"/>
</dbReference>
<reference evidence="4" key="2">
    <citation type="submission" date="2020-09" db="EMBL/GenBank/DDBJ databases">
        <authorList>
            <person name="Sun Q."/>
            <person name="Zhou Y."/>
        </authorList>
    </citation>
    <scope>NUCLEOTIDE SEQUENCE</scope>
    <source>
        <strain evidence="4">CGMCC 4.7306</strain>
    </source>
</reference>
<feature type="domain" description="HTH deoR-type" evidence="3">
    <location>
        <begin position="2"/>
        <end position="61"/>
    </location>
</feature>
<dbReference type="PANTHER" id="PTHR34580">
    <property type="match status" value="1"/>
</dbReference>
<evidence type="ECO:0000256" key="2">
    <source>
        <dbReference type="ARBA" id="ARBA00023163"/>
    </source>
</evidence>
<gene>
    <name evidence="4" type="ORF">GCM10011575_14980</name>
</gene>
<dbReference type="GO" id="GO:0003700">
    <property type="term" value="F:DNA-binding transcription factor activity"/>
    <property type="evidence" value="ECO:0007669"/>
    <property type="project" value="InterPro"/>
</dbReference>
<dbReference type="Pfam" id="PF08279">
    <property type="entry name" value="HTH_11"/>
    <property type="match status" value="1"/>
</dbReference>
<comment type="caution">
    <text evidence="4">The sequence shown here is derived from an EMBL/GenBank/DDBJ whole genome shotgun (WGS) entry which is preliminary data.</text>
</comment>
<keyword evidence="1" id="KW-0805">Transcription regulation</keyword>
<dbReference type="PROSITE" id="PS52050">
    <property type="entry name" value="WYL"/>
    <property type="match status" value="1"/>
</dbReference>
<dbReference type="PANTHER" id="PTHR34580:SF1">
    <property type="entry name" value="PROTEIN PAFC"/>
    <property type="match status" value="1"/>
</dbReference>
<dbReference type="InterPro" id="IPR036388">
    <property type="entry name" value="WH-like_DNA-bd_sf"/>
</dbReference>
<evidence type="ECO:0000259" key="3">
    <source>
        <dbReference type="PROSITE" id="PS51000"/>
    </source>
</evidence>
<dbReference type="InterPro" id="IPR051534">
    <property type="entry name" value="CBASS_pafABC_assoc_protein"/>
</dbReference>
<accession>A0A917W320</accession>
<name>A0A917W320_9ACTN</name>
<dbReference type="InterPro" id="IPR057727">
    <property type="entry name" value="WCX_dom"/>
</dbReference>
<sequence length="337" mass="36861">MRADRLLTLVALLRRHGKLSATELARRLEVDRRTVLRDVEALSTAGFGIYAERGRNGGFALLPEYRPDVGGLSADEARALFLAGGQPVLDRLGLAAPLASALTKLGMELPPEHQQRVDRTSSRIVIAAAGWTTGPESLPCWETVQQAVFDDRRLRFDYLPRPGRRPGVRTVDPYGLLQAAGAWYLIAAHRGRPRTYRVSRMISARILAQPAVRPDDLDLAALWEQLRTEYAHAAAAIMIKIRVPRQWLDLVRRNLAVQLAGPPVITTEGDAMIIEAPVTGIRGTTGMLAGFGDMIEVLEPPELIDSLIMVADQLRARYPAQTATRSNSLPSGSASVA</sequence>
<dbReference type="Gene3D" id="1.10.10.10">
    <property type="entry name" value="Winged helix-like DNA-binding domain superfamily/Winged helix DNA-binding domain"/>
    <property type="match status" value="1"/>
</dbReference>
<dbReference type="Pfam" id="PF13280">
    <property type="entry name" value="WYL"/>
    <property type="match status" value="1"/>
</dbReference>
<reference evidence="4" key="1">
    <citation type="journal article" date="2014" name="Int. J. Syst. Evol. Microbiol.">
        <title>Complete genome sequence of Corynebacterium casei LMG S-19264T (=DSM 44701T), isolated from a smear-ripened cheese.</title>
        <authorList>
            <consortium name="US DOE Joint Genome Institute (JGI-PGF)"/>
            <person name="Walter F."/>
            <person name="Albersmeier A."/>
            <person name="Kalinowski J."/>
            <person name="Ruckert C."/>
        </authorList>
    </citation>
    <scope>NUCLEOTIDE SEQUENCE</scope>
    <source>
        <strain evidence="4">CGMCC 4.7306</strain>
    </source>
</reference>
<dbReference type="EMBL" id="BMMZ01000003">
    <property type="protein sequence ID" value="GGL57625.1"/>
    <property type="molecule type" value="Genomic_DNA"/>
</dbReference>
<dbReference type="PROSITE" id="PS51000">
    <property type="entry name" value="HTH_DEOR_2"/>
    <property type="match status" value="1"/>
</dbReference>
<dbReference type="InterPro" id="IPR001034">
    <property type="entry name" value="DeoR_HTH"/>
</dbReference>
<dbReference type="InterPro" id="IPR036390">
    <property type="entry name" value="WH_DNA-bd_sf"/>
</dbReference>
<keyword evidence="5" id="KW-1185">Reference proteome</keyword>
<dbReference type="SUPFAM" id="SSF46785">
    <property type="entry name" value="Winged helix' DNA-binding domain"/>
    <property type="match status" value="1"/>
</dbReference>
<dbReference type="RefSeq" id="WP_188894573.1">
    <property type="nucleotide sequence ID" value="NZ_BMMZ01000003.1"/>
</dbReference>